<organism evidence="1 2">
    <name type="scientific">Piloderma croceum (strain F 1598)</name>
    <dbReference type="NCBI Taxonomy" id="765440"/>
    <lineage>
        <taxon>Eukaryota</taxon>
        <taxon>Fungi</taxon>
        <taxon>Dikarya</taxon>
        <taxon>Basidiomycota</taxon>
        <taxon>Agaricomycotina</taxon>
        <taxon>Agaricomycetes</taxon>
        <taxon>Agaricomycetidae</taxon>
        <taxon>Atheliales</taxon>
        <taxon>Atheliaceae</taxon>
        <taxon>Piloderma</taxon>
    </lineage>
</organism>
<sequence length="55" mass="6269">MVYYGFEQPPFVRVTLNIVSNSIVPIEFASVATAAYLSTQYSTGTQMPWKHELWV</sequence>
<proteinExistence type="predicted"/>
<protein>
    <submittedName>
        <fullName evidence="1">Uncharacterized protein</fullName>
    </submittedName>
</protein>
<dbReference type="AlphaFoldDB" id="A0A0C3GH36"/>
<accession>A0A0C3GH36</accession>
<gene>
    <name evidence="1" type="ORF">PILCRDRAFT_812720</name>
</gene>
<dbReference type="InParanoid" id="A0A0C3GH36"/>
<dbReference type="EMBL" id="KN832974">
    <property type="protein sequence ID" value="KIM89936.1"/>
    <property type="molecule type" value="Genomic_DNA"/>
</dbReference>
<dbReference type="HOGENOM" id="CLU_3033164_0_0_1"/>
<evidence type="ECO:0000313" key="1">
    <source>
        <dbReference type="EMBL" id="KIM89936.1"/>
    </source>
</evidence>
<dbReference type="Proteomes" id="UP000054166">
    <property type="component" value="Unassembled WGS sequence"/>
</dbReference>
<reference evidence="1 2" key="1">
    <citation type="submission" date="2014-04" db="EMBL/GenBank/DDBJ databases">
        <authorList>
            <consortium name="DOE Joint Genome Institute"/>
            <person name="Kuo A."/>
            <person name="Tarkka M."/>
            <person name="Buscot F."/>
            <person name="Kohler A."/>
            <person name="Nagy L.G."/>
            <person name="Floudas D."/>
            <person name="Copeland A."/>
            <person name="Barry K.W."/>
            <person name="Cichocki N."/>
            <person name="Veneault-Fourrey C."/>
            <person name="LaButti K."/>
            <person name="Lindquist E.A."/>
            <person name="Lipzen A."/>
            <person name="Lundell T."/>
            <person name="Morin E."/>
            <person name="Murat C."/>
            <person name="Sun H."/>
            <person name="Tunlid A."/>
            <person name="Henrissat B."/>
            <person name="Grigoriev I.V."/>
            <person name="Hibbett D.S."/>
            <person name="Martin F."/>
            <person name="Nordberg H.P."/>
            <person name="Cantor M.N."/>
            <person name="Hua S.X."/>
        </authorList>
    </citation>
    <scope>NUCLEOTIDE SEQUENCE [LARGE SCALE GENOMIC DNA]</scope>
    <source>
        <strain evidence="1 2">F 1598</strain>
    </source>
</reference>
<evidence type="ECO:0000313" key="2">
    <source>
        <dbReference type="Proteomes" id="UP000054166"/>
    </source>
</evidence>
<reference evidence="2" key="2">
    <citation type="submission" date="2015-01" db="EMBL/GenBank/DDBJ databases">
        <title>Evolutionary Origins and Diversification of the Mycorrhizal Mutualists.</title>
        <authorList>
            <consortium name="DOE Joint Genome Institute"/>
            <consortium name="Mycorrhizal Genomics Consortium"/>
            <person name="Kohler A."/>
            <person name="Kuo A."/>
            <person name="Nagy L.G."/>
            <person name="Floudas D."/>
            <person name="Copeland A."/>
            <person name="Barry K.W."/>
            <person name="Cichocki N."/>
            <person name="Veneault-Fourrey C."/>
            <person name="LaButti K."/>
            <person name="Lindquist E.A."/>
            <person name="Lipzen A."/>
            <person name="Lundell T."/>
            <person name="Morin E."/>
            <person name="Murat C."/>
            <person name="Riley R."/>
            <person name="Ohm R."/>
            <person name="Sun H."/>
            <person name="Tunlid A."/>
            <person name="Henrissat B."/>
            <person name="Grigoriev I.V."/>
            <person name="Hibbett D.S."/>
            <person name="Martin F."/>
        </authorList>
    </citation>
    <scope>NUCLEOTIDE SEQUENCE [LARGE SCALE GENOMIC DNA]</scope>
    <source>
        <strain evidence="2">F 1598</strain>
    </source>
</reference>
<name>A0A0C3GH36_PILCF</name>
<keyword evidence="2" id="KW-1185">Reference proteome</keyword>